<evidence type="ECO:0000256" key="1">
    <source>
        <dbReference type="ARBA" id="ARBA00004447"/>
    </source>
</evidence>
<sequence length="856" mass="98466">MPDDVSPKRDHGRDVNGRSSLQGKRLLSESVQRDSCIRGTLVDLIRDRRCWRHVKQSQGSPFAFAFVFFNESSEEAQEFIRTSVWKQSSYEATEDFLLNSLRSTMRLASFLAVFRPALPLILGLSLGCSLSLLMVSWTQGETDEACGDELGNGRLIHSGHIRDVQDGLDGNGNEDFQPRIVPYHKDPNKPHKKVLRTRYIHTELGIRERLLVGILSSRATLNTLGVAVNKTVAHRFHRTFFFTGLRSAKAPHGMAVVAHGDDRPVWLMYETIRHLHQHHGNEYDWFYLAQDDTYTQAERVIELVNHLSAGQDMYMGRAEEFIGGEERARYCHGGYGYLLSRSLLARLQPHLDSCRNDILSVRPDEWLGRCIIDYLGLSCVEKHQEMTYRYFELQKNVDPEREDSAQFKNAFTVHPVSEPALMYRLHKRYNQIELDWTYAQIQQLQGKAGATWPIGINPPFRPKTRFEVINWEYFTEEHIYSCADSSPKCELRGADRADVSSVLETAVGRLNERYQPQLRFRKRRLLNGYRRFDPTRGMEYVLDLALEAFTQKGHSQVIAKRVSLLKPLSAVEIIPMPYVTEATRVQVILPVTAHDQDFVGNFLDMYVMNALDTHDNALLTFLFVYDPFDAQRVSQTDVFAGVKAMIGEVEKRYGDVKIPWISVKTEVPSQVKLMDIISKKHPVDTLFFLASVWTEVNADFLNRCRMNAISNWQVFFPIHFQEYSPALVYRDQQPSAASSFASESLRDGHFDRHVFEEACFYNADYMAARTKMAADILDNDELLESMDVYEIFVRYSGLHVFRAVEPALVQKYVHRECNPRFSEDIYHRCVLSNLEGLASRSHLAMALFEQEQANST</sequence>
<dbReference type="PANTHER" id="PTHR12369">
    <property type="entry name" value="CHONDROITIN SYNTHASE"/>
    <property type="match status" value="1"/>
</dbReference>
<accession>A0ABQ8MIM0</accession>
<dbReference type="InterPro" id="IPR051227">
    <property type="entry name" value="CS_glycosyltransferase"/>
</dbReference>
<dbReference type="Gene3D" id="3.90.550.50">
    <property type="match status" value="1"/>
</dbReference>
<evidence type="ECO:0000256" key="2">
    <source>
        <dbReference type="ARBA" id="ARBA00009239"/>
    </source>
</evidence>
<dbReference type="PANTHER" id="PTHR12369:SF14">
    <property type="entry name" value="CHONDROITIN SULFATE GLUCURONYLTRANSFERASE"/>
    <property type="match status" value="1"/>
</dbReference>
<organism evidence="10 11">
    <name type="scientific">Labeo rohita</name>
    <name type="common">Indian major carp</name>
    <name type="synonym">Cyprinus rohita</name>
    <dbReference type="NCBI Taxonomy" id="84645"/>
    <lineage>
        <taxon>Eukaryota</taxon>
        <taxon>Metazoa</taxon>
        <taxon>Chordata</taxon>
        <taxon>Craniata</taxon>
        <taxon>Vertebrata</taxon>
        <taxon>Euteleostomi</taxon>
        <taxon>Actinopterygii</taxon>
        <taxon>Neopterygii</taxon>
        <taxon>Teleostei</taxon>
        <taxon>Ostariophysi</taxon>
        <taxon>Cypriniformes</taxon>
        <taxon>Cyprinidae</taxon>
        <taxon>Labeoninae</taxon>
        <taxon>Labeonini</taxon>
        <taxon>Labeo</taxon>
    </lineage>
</organism>
<keyword evidence="4" id="KW-0812">Transmembrane</keyword>
<gene>
    <name evidence="10" type="ORF">H4Q32_001373</name>
</gene>
<evidence type="ECO:0000256" key="6">
    <source>
        <dbReference type="ARBA" id="ARBA00022989"/>
    </source>
</evidence>
<reference evidence="10 11" key="1">
    <citation type="submission" date="2022-01" db="EMBL/GenBank/DDBJ databases">
        <title>A high-quality chromosome-level genome assembly of rohu carp, Labeo rohita.</title>
        <authorList>
            <person name="Arick M.A. II"/>
            <person name="Hsu C.-Y."/>
            <person name="Magbanua Z."/>
            <person name="Pechanova O."/>
            <person name="Grover C."/>
            <person name="Miller E."/>
            <person name="Thrash A."/>
            <person name="Ezzel L."/>
            <person name="Alam S."/>
            <person name="Benzie J."/>
            <person name="Hamilton M."/>
            <person name="Karsi A."/>
            <person name="Lawrence M.L."/>
            <person name="Peterson D.G."/>
        </authorList>
    </citation>
    <scope>NUCLEOTIDE SEQUENCE [LARGE SCALE GENOMIC DNA]</scope>
    <source>
        <strain evidence="11">BAU-BD-2019</strain>
        <tissue evidence="10">Blood</tissue>
    </source>
</reference>
<evidence type="ECO:0000256" key="8">
    <source>
        <dbReference type="ARBA" id="ARBA00023136"/>
    </source>
</evidence>
<name>A0ABQ8MIM0_LABRO</name>
<evidence type="ECO:0000256" key="4">
    <source>
        <dbReference type="ARBA" id="ARBA00022692"/>
    </source>
</evidence>
<evidence type="ECO:0000256" key="7">
    <source>
        <dbReference type="ARBA" id="ARBA00023034"/>
    </source>
</evidence>
<evidence type="ECO:0000256" key="5">
    <source>
        <dbReference type="ARBA" id="ARBA00022968"/>
    </source>
</evidence>
<proteinExistence type="inferred from homology"/>
<dbReference type="Proteomes" id="UP000830375">
    <property type="component" value="Unassembled WGS sequence"/>
</dbReference>
<evidence type="ECO:0000313" key="11">
    <source>
        <dbReference type="Proteomes" id="UP000830375"/>
    </source>
</evidence>
<keyword evidence="7 9" id="KW-0333">Golgi apparatus</keyword>
<comment type="caution">
    <text evidence="10">The sequence shown here is derived from an EMBL/GenBank/DDBJ whole genome shotgun (WGS) entry which is preliminary data.</text>
</comment>
<dbReference type="InterPro" id="IPR008428">
    <property type="entry name" value="Chond_GalNAc"/>
</dbReference>
<dbReference type="Pfam" id="PF05679">
    <property type="entry name" value="CHGN"/>
    <property type="match status" value="1"/>
</dbReference>
<evidence type="ECO:0000256" key="9">
    <source>
        <dbReference type="RuleBase" id="RU364016"/>
    </source>
</evidence>
<keyword evidence="11" id="KW-1185">Reference proteome</keyword>
<keyword evidence="5 9" id="KW-0735">Signal-anchor</keyword>
<comment type="subcellular location">
    <subcellularLocation>
        <location evidence="1 9">Golgi apparatus</location>
        <location evidence="1 9">Golgi stack membrane</location>
        <topology evidence="1 9">Single-pass type II membrane protein</topology>
    </subcellularLocation>
</comment>
<evidence type="ECO:0000313" key="10">
    <source>
        <dbReference type="EMBL" id="KAI2662505.1"/>
    </source>
</evidence>
<dbReference type="EMBL" id="JACTAM010000007">
    <property type="protein sequence ID" value="KAI2662505.1"/>
    <property type="molecule type" value="Genomic_DNA"/>
</dbReference>
<keyword evidence="6" id="KW-1133">Transmembrane helix</keyword>
<protein>
    <recommendedName>
        <fullName evidence="9">Hexosyltransferase</fullName>
        <ecNumber evidence="9">2.4.1.-</ecNumber>
    </recommendedName>
</protein>
<keyword evidence="3 9" id="KW-0808">Transferase</keyword>
<keyword evidence="8" id="KW-0472">Membrane</keyword>
<dbReference type="EC" id="2.4.1.-" evidence="9"/>
<comment type="similarity">
    <text evidence="2 9">Belongs to the chondroitin N-acetylgalactosaminyltransferase family.</text>
</comment>
<evidence type="ECO:0000256" key="3">
    <source>
        <dbReference type="ARBA" id="ARBA00022679"/>
    </source>
</evidence>